<feature type="transmembrane region" description="Helical" evidence="1">
    <location>
        <begin position="138"/>
        <end position="157"/>
    </location>
</feature>
<name>A0A495JF91_9ACTN</name>
<keyword evidence="3" id="KW-1185">Reference proteome</keyword>
<accession>A0A495JF91</accession>
<feature type="transmembrane region" description="Helical" evidence="1">
    <location>
        <begin position="105"/>
        <end position="126"/>
    </location>
</feature>
<dbReference type="Proteomes" id="UP000277671">
    <property type="component" value="Unassembled WGS sequence"/>
</dbReference>
<comment type="caution">
    <text evidence="2">The sequence shown here is derived from an EMBL/GenBank/DDBJ whole genome shotgun (WGS) entry which is preliminary data.</text>
</comment>
<gene>
    <name evidence="2" type="ORF">BDK92_1847</name>
</gene>
<evidence type="ECO:0000313" key="3">
    <source>
        <dbReference type="Proteomes" id="UP000277671"/>
    </source>
</evidence>
<evidence type="ECO:0000256" key="1">
    <source>
        <dbReference type="SAM" id="Phobius"/>
    </source>
</evidence>
<dbReference type="OrthoDB" id="5114217at2"/>
<reference evidence="2 3" key="1">
    <citation type="submission" date="2018-10" db="EMBL/GenBank/DDBJ databases">
        <title>Sequencing the genomes of 1000 actinobacteria strains.</title>
        <authorList>
            <person name="Klenk H.-P."/>
        </authorList>
    </citation>
    <scope>NUCLEOTIDE SEQUENCE [LARGE SCALE GENOMIC DNA]</scope>
    <source>
        <strain evidence="2 3">DSM 45175</strain>
    </source>
</reference>
<keyword evidence="1" id="KW-1133">Transmembrane helix</keyword>
<organism evidence="2 3">
    <name type="scientific">Micromonospora pisi</name>
    <dbReference type="NCBI Taxonomy" id="589240"/>
    <lineage>
        <taxon>Bacteria</taxon>
        <taxon>Bacillati</taxon>
        <taxon>Actinomycetota</taxon>
        <taxon>Actinomycetes</taxon>
        <taxon>Micromonosporales</taxon>
        <taxon>Micromonosporaceae</taxon>
        <taxon>Micromonospora</taxon>
    </lineage>
</organism>
<keyword evidence="1" id="KW-0472">Membrane</keyword>
<protein>
    <submittedName>
        <fullName evidence="2">Uncharacterized protein</fullName>
    </submittedName>
</protein>
<evidence type="ECO:0000313" key="2">
    <source>
        <dbReference type="EMBL" id="RKR87567.1"/>
    </source>
</evidence>
<sequence length="161" mass="17243">MTTLTRADRRARVLDDPRFERYRNPRSRHLLAAGLIGVLAVEAGLLAVLPQLPTWLTIVVGALVVVGAVGFLGTLKAATRGVEELPEQALDERQAQIRGQVHIDAYRIGFGLFTTALAVIALWGMLDLPAPGPGLVTAAIVVPFHLALVLPNLVAAFRADI</sequence>
<dbReference type="EMBL" id="RBKT01000001">
    <property type="protein sequence ID" value="RKR87567.1"/>
    <property type="molecule type" value="Genomic_DNA"/>
</dbReference>
<proteinExistence type="predicted"/>
<keyword evidence="1" id="KW-0812">Transmembrane</keyword>
<feature type="transmembrane region" description="Helical" evidence="1">
    <location>
        <begin position="55"/>
        <end position="75"/>
    </location>
</feature>
<dbReference type="RefSeq" id="WP_121156323.1">
    <property type="nucleotide sequence ID" value="NZ_RBKT01000001.1"/>
</dbReference>
<feature type="transmembrane region" description="Helical" evidence="1">
    <location>
        <begin position="30"/>
        <end position="49"/>
    </location>
</feature>
<dbReference type="AlphaFoldDB" id="A0A495JF91"/>